<reference evidence="2 3" key="1">
    <citation type="submission" date="2018-10" db="EMBL/GenBank/DDBJ databases">
        <title>Genomic Encyclopedia of Type Strains, Phase IV (KMG-IV): sequencing the most valuable type-strain genomes for metagenomic binning, comparative biology and taxonomic classification.</title>
        <authorList>
            <person name="Goeker M."/>
        </authorList>
    </citation>
    <scope>NUCLEOTIDE SEQUENCE [LARGE SCALE GENOMIC DNA]</scope>
    <source>
        <strain evidence="2 3">DSM 22653</strain>
    </source>
</reference>
<dbReference type="EMBL" id="RBIJ01000001">
    <property type="protein sequence ID" value="RKQ88981.1"/>
    <property type="molecule type" value="Genomic_DNA"/>
</dbReference>
<sequence>MRWKRAIAVSLVLVLLSAFIPQGASSASIQVGISKGKTKPSGLAFFAPNKDLAVIELPFDITGLQGYTYLEVKGNQSFNIPLIEPSDKLSKSFSKVDAKKQLQNHTILDADLGGATKLSEVIASFITENFPSLAEQLKEPVGKTRYSSGYPVIRWDRLRDTTFEISDKPLYFSAKIVNSDRRRPFRARAPRGPRRRSVRKPNFRSAAELLPRTTSLAAERPVRHRKGEFEHRFLGVLSSE</sequence>
<evidence type="ECO:0000313" key="2">
    <source>
        <dbReference type="EMBL" id="RKQ88981.1"/>
    </source>
</evidence>
<organism evidence="2 3">
    <name type="scientific">Brockia lithotrophica</name>
    <dbReference type="NCBI Taxonomy" id="933949"/>
    <lineage>
        <taxon>Bacteria</taxon>
        <taxon>Bacillati</taxon>
        <taxon>Bacillota</taxon>
        <taxon>Bacilli</taxon>
        <taxon>Bacillales</taxon>
        <taxon>Bacillales Family X. Incertae Sedis</taxon>
        <taxon>Brockia</taxon>
    </lineage>
</organism>
<feature type="signal peptide" evidence="1">
    <location>
        <begin position="1"/>
        <end position="26"/>
    </location>
</feature>
<dbReference type="Proteomes" id="UP000267019">
    <property type="component" value="Unassembled WGS sequence"/>
</dbReference>
<evidence type="ECO:0000313" key="3">
    <source>
        <dbReference type="Proteomes" id="UP000267019"/>
    </source>
</evidence>
<keyword evidence="3" id="KW-1185">Reference proteome</keyword>
<gene>
    <name evidence="2" type="ORF">C7438_0634</name>
</gene>
<keyword evidence="1" id="KW-0732">Signal</keyword>
<evidence type="ECO:0000256" key="1">
    <source>
        <dbReference type="SAM" id="SignalP"/>
    </source>
</evidence>
<dbReference type="AlphaFoldDB" id="A0A660L4L4"/>
<accession>A0A660L4L4</accession>
<protein>
    <submittedName>
        <fullName evidence="2">Uncharacterized protein</fullName>
    </submittedName>
</protein>
<proteinExistence type="predicted"/>
<feature type="chain" id="PRO_5024821080" evidence="1">
    <location>
        <begin position="27"/>
        <end position="240"/>
    </location>
</feature>
<name>A0A660L4L4_9BACL</name>
<dbReference type="RefSeq" id="WP_147401980.1">
    <property type="nucleotide sequence ID" value="NZ_RBIJ01000001.1"/>
</dbReference>
<comment type="caution">
    <text evidence="2">The sequence shown here is derived from an EMBL/GenBank/DDBJ whole genome shotgun (WGS) entry which is preliminary data.</text>
</comment>